<evidence type="ECO:0000313" key="2">
    <source>
        <dbReference type="Proteomes" id="UP000321389"/>
    </source>
</evidence>
<organism evidence="1 2">
    <name type="scientific">Nitratireductor mangrovi</name>
    <dbReference type="NCBI Taxonomy" id="2599600"/>
    <lineage>
        <taxon>Bacteria</taxon>
        <taxon>Pseudomonadati</taxon>
        <taxon>Pseudomonadota</taxon>
        <taxon>Alphaproteobacteria</taxon>
        <taxon>Hyphomicrobiales</taxon>
        <taxon>Phyllobacteriaceae</taxon>
        <taxon>Nitratireductor</taxon>
    </lineage>
</organism>
<dbReference type="KEGG" id="niy:FQ775_17445"/>
<dbReference type="Proteomes" id="UP000321389">
    <property type="component" value="Chromosome"/>
</dbReference>
<keyword evidence="2" id="KW-1185">Reference proteome</keyword>
<proteinExistence type="predicted"/>
<dbReference type="OrthoDB" id="8030125at2"/>
<dbReference type="AlphaFoldDB" id="A0A5B8L6I8"/>
<gene>
    <name evidence="1" type="ORF">FQ775_17445</name>
</gene>
<protein>
    <submittedName>
        <fullName evidence="1">Uncharacterized protein</fullName>
    </submittedName>
</protein>
<sequence>MLIAASQSAHAEWRFDNGVAIGTPRSTNSTLEAVVVACGDPFQLELYSRDDGPVLPESGGTADYFYTPGKIVASVDDHDYPLVAAGSDIAVVLFSEGTVAENHLAPVDRQLVEAMRDGARLALHFDITPANAADGSPYETFAIIPLEGAGAVLDAALVDCL</sequence>
<name>A0A5B8L6I8_9HYPH</name>
<dbReference type="EMBL" id="CP042301">
    <property type="protein sequence ID" value="QDZ03392.1"/>
    <property type="molecule type" value="Genomic_DNA"/>
</dbReference>
<reference evidence="1" key="1">
    <citation type="submission" date="2020-04" db="EMBL/GenBank/DDBJ databases">
        <title>Nitratireductor sp. nov. isolated from mangrove soil.</title>
        <authorList>
            <person name="Ye Y."/>
        </authorList>
    </citation>
    <scope>NUCLEOTIDE SEQUENCE</scope>
    <source>
        <strain evidence="1">SY7</strain>
    </source>
</reference>
<evidence type="ECO:0000313" key="1">
    <source>
        <dbReference type="EMBL" id="QDZ03392.1"/>
    </source>
</evidence>
<accession>A0A5B8L6I8</accession>